<dbReference type="Gene3D" id="3.80.10.10">
    <property type="entry name" value="Ribonuclease Inhibitor"/>
    <property type="match status" value="2"/>
</dbReference>
<accession>A0A3B0Y376</accession>
<protein>
    <recommendedName>
        <fullName evidence="2">Leucine Rich repeats (2 copies)</fullName>
    </recommendedName>
</protein>
<dbReference type="PANTHER" id="PTHR13318:SF95">
    <property type="entry name" value="F-BOX PROTEIN YLR352W"/>
    <property type="match status" value="1"/>
</dbReference>
<dbReference type="Pfam" id="PF13516">
    <property type="entry name" value="LRR_6"/>
    <property type="match status" value="2"/>
</dbReference>
<organism evidence="1">
    <name type="scientific">hydrothermal vent metagenome</name>
    <dbReference type="NCBI Taxonomy" id="652676"/>
    <lineage>
        <taxon>unclassified sequences</taxon>
        <taxon>metagenomes</taxon>
        <taxon>ecological metagenomes</taxon>
    </lineage>
</organism>
<evidence type="ECO:0008006" key="2">
    <source>
        <dbReference type="Google" id="ProtNLM"/>
    </source>
</evidence>
<dbReference type="PANTHER" id="PTHR13318">
    <property type="entry name" value="PARTNER OF PAIRED, ISOFORM B-RELATED"/>
    <property type="match status" value="1"/>
</dbReference>
<reference evidence="1" key="1">
    <citation type="submission" date="2018-06" db="EMBL/GenBank/DDBJ databases">
        <authorList>
            <person name="Zhirakovskaya E."/>
        </authorList>
    </citation>
    <scope>NUCLEOTIDE SEQUENCE</scope>
</reference>
<dbReference type="GO" id="GO:0031146">
    <property type="term" value="P:SCF-dependent proteasomal ubiquitin-dependent protein catabolic process"/>
    <property type="evidence" value="ECO:0007669"/>
    <property type="project" value="TreeGrafter"/>
</dbReference>
<dbReference type="AlphaFoldDB" id="A0A3B0Y376"/>
<proteinExistence type="predicted"/>
<evidence type="ECO:0000313" key="1">
    <source>
        <dbReference type="EMBL" id="VAW70843.1"/>
    </source>
</evidence>
<dbReference type="InterPro" id="IPR001611">
    <property type="entry name" value="Leu-rich_rpt"/>
</dbReference>
<dbReference type="InterPro" id="IPR032675">
    <property type="entry name" value="LRR_dom_sf"/>
</dbReference>
<name>A0A3B0Y376_9ZZZZ</name>
<gene>
    <name evidence="1" type="ORF">MNBD_GAMMA12-317</name>
</gene>
<sequence length="253" mass="28291">MRKLSINFMLLAFVSVSHLYAQDLSGVVNQNDRLPSAAISSRVVAEWKQAGALVGWLVLSEKGKWHYLKSQPKKVQSLPVFVWRSYTPNVLSTLAKPTVPFAISFGATKLNNRGLVELTRFKQLRALDISHTKITNSGIKQLAALKNLHSLDLGASTITDAGLKHVGRLSNIQRLYFGSTAVSDSGIKALKKLKKLKILYLYNTKVSDRSLKYVAKMRGLQSILLVKTGVTKRGVSKLYRKRPKLRIWFIVSK</sequence>
<dbReference type="GO" id="GO:0019005">
    <property type="term" value="C:SCF ubiquitin ligase complex"/>
    <property type="evidence" value="ECO:0007669"/>
    <property type="project" value="TreeGrafter"/>
</dbReference>
<dbReference type="SUPFAM" id="SSF52047">
    <property type="entry name" value="RNI-like"/>
    <property type="match status" value="1"/>
</dbReference>
<dbReference type="EMBL" id="UOFL01000003">
    <property type="protein sequence ID" value="VAW70843.1"/>
    <property type="molecule type" value="Genomic_DNA"/>
</dbReference>